<proteinExistence type="predicted"/>
<gene>
    <name evidence="1" type="ORF">I7I51_04120</name>
</gene>
<dbReference type="EMBL" id="CP069111">
    <property type="protein sequence ID" value="QSS61943.1"/>
    <property type="molecule type" value="Genomic_DNA"/>
</dbReference>
<evidence type="ECO:0000313" key="1">
    <source>
        <dbReference type="EMBL" id="QSS61943.1"/>
    </source>
</evidence>
<dbReference type="AlphaFoldDB" id="A0A8A1MB48"/>
<sequence>MAVPPQNPWIRRLWHSWIKGFCVVTTSSQRQAPMIVMRAWLIFTTLFSTNPIQFSPLPTYYISFPRSHYV</sequence>
<evidence type="ECO:0000313" key="2">
    <source>
        <dbReference type="Proteomes" id="UP000663671"/>
    </source>
</evidence>
<protein>
    <submittedName>
        <fullName evidence="1">C6 transcription factor</fullName>
    </submittedName>
</protein>
<dbReference type="VEuPathDB" id="FungiDB:I7I51_04120"/>
<reference evidence="1" key="1">
    <citation type="submission" date="2021-01" db="EMBL/GenBank/DDBJ databases">
        <title>Chromosome-level genome assembly of a human fungal pathogen reveals clustering of transcriptionally co-regulated genes.</title>
        <authorList>
            <person name="Voorhies M."/>
            <person name="Cohen S."/>
            <person name="Shea T.P."/>
            <person name="Petrus S."/>
            <person name="Munoz J.F."/>
            <person name="Poplawski S."/>
            <person name="Goldman W.E."/>
            <person name="Michael T."/>
            <person name="Cuomo C.A."/>
            <person name="Sil A."/>
            <person name="Beyhan S."/>
        </authorList>
    </citation>
    <scope>NUCLEOTIDE SEQUENCE</scope>
    <source>
        <strain evidence="1">WU24</strain>
    </source>
</reference>
<name>A0A8A1MB48_AJECA</name>
<dbReference type="Proteomes" id="UP000663671">
    <property type="component" value="Chromosome 5"/>
</dbReference>
<organism evidence="1 2">
    <name type="scientific">Ajellomyces capsulatus</name>
    <name type="common">Darling's disease fungus</name>
    <name type="synonym">Histoplasma capsulatum</name>
    <dbReference type="NCBI Taxonomy" id="5037"/>
    <lineage>
        <taxon>Eukaryota</taxon>
        <taxon>Fungi</taxon>
        <taxon>Dikarya</taxon>
        <taxon>Ascomycota</taxon>
        <taxon>Pezizomycotina</taxon>
        <taxon>Eurotiomycetes</taxon>
        <taxon>Eurotiomycetidae</taxon>
        <taxon>Onygenales</taxon>
        <taxon>Ajellomycetaceae</taxon>
        <taxon>Histoplasma</taxon>
    </lineage>
</organism>
<accession>A0A8A1MB48</accession>